<comment type="catalytic activity">
    <reaction evidence="1">
        <text>Hydrolysis of terminal, non-reducing alpha-D-galactose residues in alpha-D-galactosides, including galactose oligosaccharides, galactomannans and galactolipids.</text>
        <dbReference type="EC" id="3.2.1.22"/>
    </reaction>
</comment>
<dbReference type="PANTHER" id="PTHR31268:SF32">
    <property type="entry name" value="GALACTINOL--SUCROSE GALACTOSYLTRANSFERASE 2-RELATED"/>
    <property type="match status" value="1"/>
</dbReference>
<dbReference type="GO" id="GO:0047274">
    <property type="term" value="F:galactinol-sucrose galactosyltransferase activity"/>
    <property type="evidence" value="ECO:0007669"/>
    <property type="project" value="UniProtKB-EC"/>
</dbReference>
<proteinExistence type="inferred from homology"/>
<keyword evidence="5" id="KW-0328">Glycosyltransferase</keyword>
<protein>
    <submittedName>
        <fullName evidence="5">Galactinol--sucrose galactosyltransferase 6</fullName>
    </submittedName>
</protein>
<reference evidence="5" key="1">
    <citation type="submission" date="2022-07" db="EMBL/GenBank/DDBJ databases">
        <title>Draft genome sequence of Zalerion maritima ATCC 34329, a (micro)plastics degrading marine fungus.</title>
        <authorList>
            <person name="Paco A."/>
            <person name="Goncalves M.F.M."/>
            <person name="Rocha-Santos T.A.P."/>
            <person name="Alves A."/>
        </authorList>
    </citation>
    <scope>NUCLEOTIDE SEQUENCE</scope>
    <source>
        <strain evidence="5">ATCC 34329</strain>
    </source>
</reference>
<gene>
    <name evidence="5" type="ORF">MKZ38_000141</name>
</gene>
<dbReference type="InterPro" id="IPR008811">
    <property type="entry name" value="Glycosyl_hydrolases_36"/>
</dbReference>
<dbReference type="Pfam" id="PF05691">
    <property type="entry name" value="Raffinose_syn"/>
    <property type="match status" value="2"/>
</dbReference>
<evidence type="ECO:0000256" key="2">
    <source>
        <dbReference type="ARBA" id="ARBA00007240"/>
    </source>
</evidence>
<dbReference type="InterPro" id="IPR013785">
    <property type="entry name" value="Aldolase_TIM"/>
</dbReference>
<keyword evidence="3" id="KW-0119">Carbohydrate metabolism</keyword>
<sequence length="896" mass="100730">MSADEPGEDFGDNFQAVFITKQKPAPPPAPPEMRISLTCYPPLGQLSKLPPGPVTVHTVLDVHPGRAQEPWEVCLWHSVDGKQWSDLSLTPSSSDTYPSCLQAEDSSIYRMYLRGEVYAETSIYFTLKLRHGTDLEWKWVRDETGMDNGIVILDRTSSSEFSRVLEDYIPDLNTKLETRTLLSQSPRTQLWSLEISVPGESNDTASRTDIELGTPWGSYLRWFALVRLWQPWIAPRQGKTKFELDKDAVMCSFQSSEGKHLVVLGLSGLNNVMTMLRSGDSGNLILKVRNDGTASEASNVLVAVGDEFENALASVMYQARIMVMRSRQAIVPEMEAEMTTLNEEFKPEWIEMWYDGLGYCTWNALGQRLTAQKIYDALDTLSSNGINITSLIIDDNWQSIDYKGDGQFQYGWLDFEAEPDAFPDGLQGTVGKIRSKHPQIRHLAVWHALLGYWGGVSPGGKLGKTYKTIEVMREEDRRREMPLGGSMNIVAKQDVHRFYDDFYRFLRRSGVDGVKTDAQFMTDMWTSSEIRRDHIKTYIDAWTLSTLRYFGSRAISCMSQTPSILFYSQLASNRPAFLCRNSDDFFPEIPSSHTWHVWTNAHNALLTQHLNILPDWDMFQTVHDYSGFHAAARCVSGGPIYVTDVPGEHNMDLLKQMTGVTTRGKTVIFRPSVLGKSIDTYVEYKDDILLKVGSYHGRSGTGTPILAIFNISSRHLTELIPLSRFPGVVPDTEYVVRAHNTGLTTKPIQASSAESLITLSLDVRGYEIFTAWPLSSFTGEKGDHIWVGNLGLVGKMASGATIVYSAMKVSNKRVFIEARFKALGTAGFYISRLPKLSLKDDFIATMMGQVIPPKTVSVSKADKHVLEVDAETAWREMGLKPGWSNELELKVYFNFP</sequence>
<dbReference type="AlphaFoldDB" id="A0AAD5RJD5"/>
<evidence type="ECO:0000313" key="5">
    <source>
        <dbReference type="EMBL" id="KAJ2891640.1"/>
    </source>
</evidence>
<dbReference type="FunFam" id="3.20.20.70:FF:000222">
    <property type="entry name" value="Raffinose synthase Sip1 protein"/>
    <property type="match status" value="1"/>
</dbReference>
<dbReference type="PANTHER" id="PTHR31268">
    <property type="match status" value="1"/>
</dbReference>
<comment type="catalytic activity">
    <reaction evidence="4">
        <text>alpha-D-galactosyl-(1-&gt;3)-1D-myo-inositol + sucrose = raffinose + myo-inositol</text>
        <dbReference type="Rhea" id="RHEA:20161"/>
        <dbReference type="ChEBI" id="CHEBI:16634"/>
        <dbReference type="ChEBI" id="CHEBI:17268"/>
        <dbReference type="ChEBI" id="CHEBI:17505"/>
        <dbReference type="ChEBI" id="CHEBI:17992"/>
        <dbReference type="EC" id="2.4.1.82"/>
    </reaction>
</comment>
<dbReference type="SUPFAM" id="SSF51445">
    <property type="entry name" value="(Trans)glycosidases"/>
    <property type="match status" value="1"/>
</dbReference>
<evidence type="ECO:0000256" key="4">
    <source>
        <dbReference type="ARBA" id="ARBA00049426"/>
    </source>
</evidence>
<dbReference type="Proteomes" id="UP001201980">
    <property type="component" value="Unassembled WGS sequence"/>
</dbReference>
<accession>A0AAD5RJD5</accession>
<dbReference type="Gene3D" id="3.20.20.70">
    <property type="entry name" value="Aldolase class I"/>
    <property type="match status" value="1"/>
</dbReference>
<comment type="similarity">
    <text evidence="2">Belongs to the glycosyl hydrolases 36 family.</text>
</comment>
<keyword evidence="5" id="KW-0808">Transferase</keyword>
<dbReference type="GO" id="GO:0004557">
    <property type="term" value="F:alpha-galactosidase activity"/>
    <property type="evidence" value="ECO:0007669"/>
    <property type="project" value="UniProtKB-EC"/>
</dbReference>
<evidence type="ECO:0000256" key="3">
    <source>
        <dbReference type="ARBA" id="ARBA00023277"/>
    </source>
</evidence>
<evidence type="ECO:0000256" key="1">
    <source>
        <dbReference type="ARBA" id="ARBA00001255"/>
    </source>
</evidence>
<name>A0AAD5RJD5_9PEZI</name>
<evidence type="ECO:0000313" key="6">
    <source>
        <dbReference type="Proteomes" id="UP001201980"/>
    </source>
</evidence>
<dbReference type="EMBL" id="JAKWBI020001031">
    <property type="protein sequence ID" value="KAJ2891640.1"/>
    <property type="molecule type" value="Genomic_DNA"/>
</dbReference>
<keyword evidence="6" id="KW-1185">Reference proteome</keyword>
<dbReference type="InterPro" id="IPR017853">
    <property type="entry name" value="GH"/>
</dbReference>
<organism evidence="5 6">
    <name type="scientific">Zalerion maritima</name>
    <dbReference type="NCBI Taxonomy" id="339359"/>
    <lineage>
        <taxon>Eukaryota</taxon>
        <taxon>Fungi</taxon>
        <taxon>Dikarya</taxon>
        <taxon>Ascomycota</taxon>
        <taxon>Pezizomycotina</taxon>
        <taxon>Sordariomycetes</taxon>
        <taxon>Lulworthiomycetidae</taxon>
        <taxon>Lulworthiales</taxon>
        <taxon>Lulworthiaceae</taxon>
        <taxon>Zalerion</taxon>
    </lineage>
</organism>
<comment type="caution">
    <text evidence="5">The sequence shown here is derived from an EMBL/GenBank/DDBJ whole genome shotgun (WGS) entry which is preliminary data.</text>
</comment>